<dbReference type="EMBL" id="AFWT01000032">
    <property type="protein sequence ID" value="EGV28679.1"/>
    <property type="molecule type" value="Genomic_DNA"/>
</dbReference>
<sequence length="128" mass="14139">MEQLLLALSGWRVGAYATFGAGSAMTLQALALLEEGDWQAPPPRVVVIQDGSQPPITENLLFLRELRAVAGTEAQMLLALVGDPEDDDRLPPLRAFDFTDWQRKIDQMADPYLRLEMLAPSSEDGEEV</sequence>
<accession>G2E5L0</accession>
<organism evidence="1 2">
    <name type="scientific">Thiorhodococcus drewsii AZ1</name>
    <dbReference type="NCBI Taxonomy" id="765913"/>
    <lineage>
        <taxon>Bacteria</taxon>
        <taxon>Pseudomonadati</taxon>
        <taxon>Pseudomonadota</taxon>
        <taxon>Gammaproteobacteria</taxon>
        <taxon>Chromatiales</taxon>
        <taxon>Chromatiaceae</taxon>
        <taxon>Thiorhodococcus</taxon>
    </lineage>
</organism>
<dbReference type="AlphaFoldDB" id="G2E5L0"/>
<dbReference type="Pfam" id="PF11067">
    <property type="entry name" value="DUF2868"/>
    <property type="match status" value="1"/>
</dbReference>
<protein>
    <submittedName>
        <fullName evidence="1">Uncharacterized protein</fullName>
    </submittedName>
</protein>
<comment type="caution">
    <text evidence="1">The sequence shown here is derived from an EMBL/GenBank/DDBJ whole genome shotgun (WGS) entry which is preliminary data.</text>
</comment>
<dbReference type="eggNOG" id="ENOG5032R7W">
    <property type="taxonomic scope" value="Bacteria"/>
</dbReference>
<evidence type="ECO:0000313" key="2">
    <source>
        <dbReference type="Proteomes" id="UP000004200"/>
    </source>
</evidence>
<reference evidence="1 2" key="1">
    <citation type="submission" date="2011-06" db="EMBL/GenBank/DDBJ databases">
        <title>The draft genome of Thiorhodococcus drewsii AZ1.</title>
        <authorList>
            <consortium name="US DOE Joint Genome Institute (JGI-PGF)"/>
            <person name="Lucas S."/>
            <person name="Han J."/>
            <person name="Lapidus A."/>
            <person name="Cheng J.-F."/>
            <person name="Goodwin L."/>
            <person name="Pitluck S."/>
            <person name="Peters L."/>
            <person name="Land M.L."/>
            <person name="Hauser L."/>
            <person name="Vogl K."/>
            <person name="Liu Z."/>
            <person name="Imhoff J."/>
            <person name="Thiel V."/>
            <person name="Frigaard N.-U."/>
            <person name="Bryant D.A."/>
            <person name="Woyke T.J."/>
        </authorList>
    </citation>
    <scope>NUCLEOTIDE SEQUENCE [LARGE SCALE GENOMIC DNA]</scope>
    <source>
        <strain evidence="1 2">AZ1</strain>
    </source>
</reference>
<evidence type="ECO:0000313" key="1">
    <source>
        <dbReference type="EMBL" id="EGV28679.1"/>
    </source>
</evidence>
<name>G2E5L0_9GAMM</name>
<dbReference type="InterPro" id="IPR021296">
    <property type="entry name" value="DUF2868"/>
</dbReference>
<dbReference type="STRING" id="765913.ThidrDRAFT_3573"/>
<keyword evidence="2" id="KW-1185">Reference proteome</keyword>
<dbReference type="Proteomes" id="UP000004200">
    <property type="component" value="Unassembled WGS sequence"/>
</dbReference>
<gene>
    <name evidence="1" type="ORF">ThidrDRAFT_3573</name>
</gene>
<proteinExistence type="predicted"/>